<feature type="transmembrane region" description="Helical" evidence="1">
    <location>
        <begin position="207"/>
        <end position="226"/>
    </location>
</feature>
<dbReference type="EMBL" id="GG663737">
    <property type="protein sequence ID" value="EEH58438.1"/>
    <property type="molecule type" value="Genomic_DNA"/>
</dbReference>
<gene>
    <name evidence="2" type="ORF">MICPUCDRAFT_56218</name>
</gene>
<keyword evidence="3" id="KW-1185">Reference proteome</keyword>
<dbReference type="AlphaFoldDB" id="C1MPB8"/>
<dbReference type="OrthoDB" id="496232at2759"/>
<accession>C1MPB8</accession>
<feature type="transmembrane region" description="Helical" evidence="1">
    <location>
        <begin position="49"/>
        <end position="69"/>
    </location>
</feature>
<dbReference type="GeneID" id="9682697"/>
<evidence type="ECO:0000313" key="3">
    <source>
        <dbReference type="Proteomes" id="UP000001876"/>
    </source>
</evidence>
<protein>
    <submittedName>
        <fullName evidence="2">Predicted protein</fullName>
    </submittedName>
</protein>
<feature type="transmembrane region" description="Helical" evidence="1">
    <location>
        <begin position="238"/>
        <end position="266"/>
    </location>
</feature>
<organism evidence="3">
    <name type="scientific">Micromonas pusilla (strain CCMP1545)</name>
    <name type="common">Picoplanktonic green alga</name>
    <dbReference type="NCBI Taxonomy" id="564608"/>
    <lineage>
        <taxon>Eukaryota</taxon>
        <taxon>Viridiplantae</taxon>
        <taxon>Chlorophyta</taxon>
        <taxon>Mamiellophyceae</taxon>
        <taxon>Mamiellales</taxon>
        <taxon>Mamiellaceae</taxon>
        <taxon>Micromonas</taxon>
    </lineage>
</organism>
<evidence type="ECO:0000256" key="1">
    <source>
        <dbReference type="SAM" id="Phobius"/>
    </source>
</evidence>
<sequence length="326" mass="37393">MTILQVTLQPFGILNALRNRFVIPFAISFLQRIALFNPKESFTYKTVDWLTVILATLTMMISVIFYVMLETDTYGKLRKVFDSRPWRNGENVYLASDASAVDAPEANRECPFSDKTAKGSCPICCTCTSKDGYHHGDPARMHNNFGVAMIEYELARKALEREDSLVLGRIQLDTLVNYRGNYLFGTLSPSCKGCYMKTWCWNVGYRMTWQSTIVAFNAMLCSLIFQSDINLFYADLKNILLCISCFFSVSTLVMQLALLATAVVFINEHSFMDKSAIPRWLQGRKNSALMKVIEYFADPCAKYGVPTTKKYWSWVSRPPRKKWRRE</sequence>
<keyword evidence="1" id="KW-0472">Membrane</keyword>
<feature type="transmembrane region" description="Helical" evidence="1">
    <location>
        <begin position="21"/>
        <end position="37"/>
    </location>
</feature>
<dbReference type="RefSeq" id="XP_003056793.1">
    <property type="nucleotide sequence ID" value="XM_003056747.1"/>
</dbReference>
<dbReference type="KEGG" id="mpp:MICPUCDRAFT_56218"/>
<dbReference type="eggNOG" id="ENOG502SXIS">
    <property type="taxonomic scope" value="Eukaryota"/>
</dbReference>
<proteinExistence type="predicted"/>
<name>C1MPB8_MICPC</name>
<evidence type="ECO:0000313" key="2">
    <source>
        <dbReference type="EMBL" id="EEH58438.1"/>
    </source>
</evidence>
<keyword evidence="1" id="KW-1133">Transmembrane helix</keyword>
<keyword evidence="1" id="KW-0812">Transmembrane</keyword>
<dbReference type="OMA" id="SCKGCYM"/>
<dbReference type="Proteomes" id="UP000001876">
    <property type="component" value="Unassembled WGS sequence"/>
</dbReference>
<reference evidence="2 3" key="1">
    <citation type="journal article" date="2009" name="Science">
        <title>Green evolution and dynamic adaptations revealed by genomes of the marine picoeukaryotes Micromonas.</title>
        <authorList>
            <person name="Worden A.Z."/>
            <person name="Lee J.H."/>
            <person name="Mock T."/>
            <person name="Rouze P."/>
            <person name="Simmons M.P."/>
            <person name="Aerts A.L."/>
            <person name="Allen A.E."/>
            <person name="Cuvelier M.L."/>
            <person name="Derelle E."/>
            <person name="Everett M.V."/>
            <person name="Foulon E."/>
            <person name="Grimwood J."/>
            <person name="Gundlach H."/>
            <person name="Henrissat B."/>
            <person name="Napoli C."/>
            <person name="McDonald S.M."/>
            <person name="Parker M.S."/>
            <person name="Rombauts S."/>
            <person name="Salamov A."/>
            <person name="Von Dassow P."/>
            <person name="Badger J.H."/>
            <person name="Coutinho P.M."/>
            <person name="Demir E."/>
            <person name="Dubchak I."/>
            <person name="Gentemann C."/>
            <person name="Eikrem W."/>
            <person name="Gready J.E."/>
            <person name="John U."/>
            <person name="Lanier W."/>
            <person name="Lindquist E.A."/>
            <person name="Lucas S."/>
            <person name="Mayer K.F."/>
            <person name="Moreau H."/>
            <person name="Not F."/>
            <person name="Otillar R."/>
            <person name="Panaud O."/>
            <person name="Pangilinan J."/>
            <person name="Paulsen I."/>
            <person name="Piegu B."/>
            <person name="Poliakov A."/>
            <person name="Robbens S."/>
            <person name="Schmutz J."/>
            <person name="Toulza E."/>
            <person name="Wyss T."/>
            <person name="Zelensky A."/>
            <person name="Zhou K."/>
            <person name="Armbrust E.V."/>
            <person name="Bhattacharya D."/>
            <person name="Goodenough U.W."/>
            <person name="Van de Peer Y."/>
            <person name="Grigoriev I.V."/>
        </authorList>
    </citation>
    <scope>NUCLEOTIDE SEQUENCE [LARGE SCALE GENOMIC DNA]</scope>
    <source>
        <strain evidence="2 3">CCMP1545</strain>
    </source>
</reference>